<dbReference type="Proteomes" id="UP000254330">
    <property type="component" value="Unassembled WGS sequence"/>
</dbReference>
<evidence type="ECO:0000313" key="3">
    <source>
        <dbReference type="EMBL" id="TDR42172.1"/>
    </source>
</evidence>
<dbReference type="PANTHER" id="PTHR13887:SF41">
    <property type="entry name" value="THIOREDOXIN SUPERFAMILY PROTEIN"/>
    <property type="match status" value="1"/>
</dbReference>
<dbReference type="CDD" id="cd03024">
    <property type="entry name" value="DsbA_FrnE"/>
    <property type="match status" value="1"/>
</dbReference>
<dbReference type="GO" id="GO:0016491">
    <property type="term" value="F:oxidoreductase activity"/>
    <property type="evidence" value="ECO:0007669"/>
    <property type="project" value="InterPro"/>
</dbReference>
<evidence type="ECO:0000313" key="5">
    <source>
        <dbReference type="Proteomes" id="UP000294641"/>
    </source>
</evidence>
<dbReference type="EMBL" id="UGNP01000001">
    <property type="protein sequence ID" value="STX10909.1"/>
    <property type="molecule type" value="Genomic_DNA"/>
</dbReference>
<dbReference type="Pfam" id="PF01323">
    <property type="entry name" value="DSBA"/>
    <property type="match status" value="1"/>
</dbReference>
<dbReference type="InterPro" id="IPR036249">
    <property type="entry name" value="Thioredoxin-like_sf"/>
</dbReference>
<keyword evidence="5" id="KW-1185">Reference proteome</keyword>
<feature type="domain" description="DSBA-like thioredoxin" evidence="1">
    <location>
        <begin position="3"/>
        <end position="204"/>
    </location>
</feature>
<protein>
    <submittedName>
        <fullName evidence="3">DsbA family dithiol-disulfide isomerase</fullName>
    </submittedName>
    <submittedName>
        <fullName evidence="2">Protein-disulfide isomerase</fullName>
    </submittedName>
</protein>
<dbReference type="SUPFAM" id="SSF52833">
    <property type="entry name" value="Thioredoxin-like"/>
    <property type="match status" value="1"/>
</dbReference>
<sequence length="235" mass="26017">MKIEVWSDYACPFCYIGKRELENAIENTGFKGKVDVEFKAYQLDPGSPAESDETMYSALARKFGSSEEQAKSQTEGIKARAAEVGLNYDFDKMTPANTFKAHRLSKFAGTFNKEKEMTERLLKAYFEEGAKLGNTDVLVTLAIEIGLDEKVVRDFLSDDQFATEVLTDIEQAREIGVQGVPFFVINQKYAISGAQPTEVFEQAVKQVAEEEGLRPGIQMMGSGDAGVCKDGQCEI</sequence>
<proteinExistence type="predicted"/>
<name>A0A8B4QE30_9BACL</name>
<comment type="caution">
    <text evidence="2">The sequence shown here is derived from an EMBL/GenBank/DDBJ whole genome shotgun (WGS) entry which is preliminary data.</text>
</comment>
<evidence type="ECO:0000313" key="2">
    <source>
        <dbReference type="EMBL" id="STX10909.1"/>
    </source>
</evidence>
<dbReference type="RefSeq" id="WP_109348827.1">
    <property type="nucleotide sequence ID" value="NZ_BJUE01000002.1"/>
</dbReference>
<dbReference type="PANTHER" id="PTHR13887">
    <property type="entry name" value="GLUTATHIONE S-TRANSFERASE KAPPA"/>
    <property type="match status" value="1"/>
</dbReference>
<dbReference type="AlphaFoldDB" id="A0A8B4QE30"/>
<reference evidence="2 4" key="1">
    <citation type="submission" date="2018-06" db="EMBL/GenBank/DDBJ databases">
        <authorList>
            <consortium name="Pathogen Informatics"/>
            <person name="Doyle S."/>
        </authorList>
    </citation>
    <scope>NUCLEOTIDE SEQUENCE [LARGE SCALE GENOMIC DNA]</scope>
    <source>
        <strain evidence="2 4">NCTC10597</strain>
    </source>
</reference>
<gene>
    <name evidence="3" type="ORF">DFR61_10462</name>
    <name evidence="2" type="ORF">NCTC10597_02701</name>
</gene>
<dbReference type="GO" id="GO:0016853">
    <property type="term" value="F:isomerase activity"/>
    <property type="evidence" value="ECO:0007669"/>
    <property type="project" value="UniProtKB-KW"/>
</dbReference>
<dbReference type="EMBL" id="SNZG01000004">
    <property type="protein sequence ID" value="TDR42172.1"/>
    <property type="molecule type" value="Genomic_DNA"/>
</dbReference>
<accession>A0A8B4QE30</accession>
<keyword evidence="2" id="KW-0413">Isomerase</keyword>
<reference evidence="3 5" key="2">
    <citation type="submission" date="2019-03" db="EMBL/GenBank/DDBJ databases">
        <title>Genomic Encyclopedia of Type Strains, Phase IV (KMG-IV): sequencing the most valuable type-strain genomes for metagenomic binning, comparative biology and taxonomic classification.</title>
        <authorList>
            <person name="Goeker M."/>
        </authorList>
    </citation>
    <scope>NUCLEOTIDE SEQUENCE [LARGE SCALE GENOMIC DNA]</scope>
    <source>
        <strain evidence="3 5">DSM 20580</strain>
    </source>
</reference>
<evidence type="ECO:0000259" key="1">
    <source>
        <dbReference type="Pfam" id="PF01323"/>
    </source>
</evidence>
<evidence type="ECO:0000313" key="4">
    <source>
        <dbReference type="Proteomes" id="UP000254330"/>
    </source>
</evidence>
<dbReference type="Proteomes" id="UP000294641">
    <property type="component" value="Unassembled WGS sequence"/>
</dbReference>
<dbReference type="Gene3D" id="3.40.30.10">
    <property type="entry name" value="Glutaredoxin"/>
    <property type="match status" value="1"/>
</dbReference>
<dbReference type="OrthoDB" id="9799122at2"/>
<dbReference type="InterPro" id="IPR001853">
    <property type="entry name" value="DSBA-like_thioredoxin_dom"/>
</dbReference>
<organism evidence="2 4">
    <name type="scientific">Kurthia zopfii</name>
    <dbReference type="NCBI Taxonomy" id="1650"/>
    <lineage>
        <taxon>Bacteria</taxon>
        <taxon>Bacillati</taxon>
        <taxon>Bacillota</taxon>
        <taxon>Bacilli</taxon>
        <taxon>Bacillales</taxon>
        <taxon>Caryophanaceae</taxon>
        <taxon>Kurthia</taxon>
    </lineage>
</organism>